<reference evidence="2" key="1">
    <citation type="journal article" date="2021" name="bioRxiv">
        <title>Unraveling nitrogen, sulfur and carbon metabolic pathways and microbial community transcriptional responses to substrate deprivation and toxicity stresses in a bioreactor mimicking anoxic brackish coastal sediment conditions.</title>
        <authorList>
            <person name="Martins P.D."/>
            <person name="Echeveste M.J."/>
            <person name="Arshad A."/>
            <person name="Kurth J."/>
            <person name="Ouboter H."/>
            <person name="Jetten M.S.M."/>
            <person name="Welte C.U."/>
        </authorList>
    </citation>
    <scope>NUCLEOTIDE SEQUENCE</scope>
    <source>
        <strain evidence="2">MAG_39</strain>
    </source>
</reference>
<name>A0A953M3P6_9BACT</name>
<dbReference type="Proteomes" id="UP000705867">
    <property type="component" value="Unassembled WGS sequence"/>
</dbReference>
<comment type="caution">
    <text evidence="2">The sequence shown here is derived from an EMBL/GenBank/DDBJ whole genome shotgun (WGS) entry which is preliminary data.</text>
</comment>
<proteinExistence type="predicted"/>
<keyword evidence="1" id="KW-0175">Coiled coil</keyword>
<gene>
    <name evidence="2" type="ORF">K8I29_19490</name>
</gene>
<evidence type="ECO:0000256" key="1">
    <source>
        <dbReference type="SAM" id="Coils"/>
    </source>
</evidence>
<dbReference type="AlphaFoldDB" id="A0A953M3P6"/>
<feature type="coiled-coil region" evidence="1">
    <location>
        <begin position="408"/>
        <end position="439"/>
    </location>
</feature>
<sequence>MATCDPVTITGVSLEGDVSVADPTNVSGGKVGSIGKLATPAPDVPQAEAVSVDPFDFTPQSTVPTGGWGGISVSIPSVPGISIPSFSGAGAEVPETPALEYATFENPEYGTVTPLFTDVEVTLRRPDPVSIPELSLAVSVQTITLPDESVEWAYQAYVDFLVGYLDQYTPATLLDQYDAAARQESAKSWRANTSLAAQMGYADALKKERESELRHNAALYESALTARRAGLEGTTLKLLVEAKFSQQKHVYLKKSGELALQLPYQKAISEQLVAQYNMKVADYANDMSVVALYADRAKAIVERNAEVIRAYAATLDVEKEGLEINRRKIAALKEAVALNEAVAQLFASQMAVAEKLSRINESNLETYRTAIQGFATAMRIVVYAAQGERSTAELTAMNAEAEMAPPLVEEMSAQQDLANAEIEEELEKFTAQVEVLAVKQEALAELAALYPEKGQIEEESLQVEADALYIASEAKIESRASEIDVQNAQLRALRDIANAEIQAALDEGNNLLTVAALKTATESAKMSALSTQLESELTVAEKSANAKVCAQVVEVLASA</sequence>
<protein>
    <submittedName>
        <fullName evidence="2">Uncharacterized protein</fullName>
    </submittedName>
</protein>
<dbReference type="EMBL" id="JAIOIV010000151">
    <property type="protein sequence ID" value="MBZ0158387.1"/>
    <property type="molecule type" value="Genomic_DNA"/>
</dbReference>
<accession>A0A953M3P6</accession>
<reference evidence="2" key="2">
    <citation type="submission" date="2021-08" db="EMBL/GenBank/DDBJ databases">
        <authorList>
            <person name="Dalcin Martins P."/>
        </authorList>
    </citation>
    <scope>NUCLEOTIDE SEQUENCE</scope>
    <source>
        <strain evidence="2">MAG_39</strain>
    </source>
</reference>
<evidence type="ECO:0000313" key="3">
    <source>
        <dbReference type="Proteomes" id="UP000705867"/>
    </source>
</evidence>
<evidence type="ECO:0000313" key="2">
    <source>
        <dbReference type="EMBL" id="MBZ0158387.1"/>
    </source>
</evidence>
<organism evidence="2 3">
    <name type="scientific">Candidatus Nitrobium versatile</name>
    <dbReference type="NCBI Taxonomy" id="2884831"/>
    <lineage>
        <taxon>Bacteria</taxon>
        <taxon>Pseudomonadati</taxon>
        <taxon>Nitrospirota</taxon>
        <taxon>Nitrospiria</taxon>
        <taxon>Nitrospirales</taxon>
        <taxon>Nitrospiraceae</taxon>
        <taxon>Candidatus Nitrobium</taxon>
    </lineage>
</organism>